<accession>A0A915K433</accession>
<dbReference type="AlphaFoldDB" id="A0A915K433"/>
<proteinExistence type="predicted"/>
<dbReference type="Proteomes" id="UP000887565">
    <property type="component" value="Unplaced"/>
</dbReference>
<evidence type="ECO:0000313" key="2">
    <source>
        <dbReference type="WBParaSite" id="nRc.2.0.1.t32967-RA"/>
    </source>
</evidence>
<organism evidence="1 2">
    <name type="scientific">Romanomermis culicivorax</name>
    <name type="common">Nematode worm</name>
    <dbReference type="NCBI Taxonomy" id="13658"/>
    <lineage>
        <taxon>Eukaryota</taxon>
        <taxon>Metazoa</taxon>
        <taxon>Ecdysozoa</taxon>
        <taxon>Nematoda</taxon>
        <taxon>Enoplea</taxon>
        <taxon>Dorylaimia</taxon>
        <taxon>Mermithida</taxon>
        <taxon>Mermithoidea</taxon>
        <taxon>Mermithidae</taxon>
        <taxon>Romanomermis</taxon>
    </lineage>
</organism>
<name>A0A915K433_ROMCU</name>
<keyword evidence="1" id="KW-1185">Reference proteome</keyword>
<evidence type="ECO:0000313" key="1">
    <source>
        <dbReference type="Proteomes" id="UP000887565"/>
    </source>
</evidence>
<protein>
    <submittedName>
        <fullName evidence="2">Uncharacterized protein</fullName>
    </submittedName>
</protein>
<sequence length="65" mass="7532">MKREVNRSTVNKHLDVSRILASQKPVFVKVPLFSAFLRLRLICFDVFYTMPERKTSEIIDDSGST</sequence>
<dbReference type="WBParaSite" id="nRc.2.0.1.t32967-RA">
    <property type="protein sequence ID" value="nRc.2.0.1.t32967-RA"/>
    <property type="gene ID" value="nRc.2.0.1.g32967"/>
</dbReference>
<reference evidence="2" key="1">
    <citation type="submission" date="2022-11" db="UniProtKB">
        <authorList>
            <consortium name="WormBaseParasite"/>
        </authorList>
    </citation>
    <scope>IDENTIFICATION</scope>
</reference>